<reference evidence="3" key="1">
    <citation type="submission" date="2024-04" db="EMBL/GenBank/DDBJ databases">
        <title>Salinicola lusitanus LLJ914,a marine bacterium isolated from the Okinawa Trough.</title>
        <authorList>
            <person name="Li J."/>
        </authorList>
    </citation>
    <scope>NUCLEOTIDE SEQUENCE [LARGE SCALE GENOMIC DNA]</scope>
</reference>
<proteinExistence type="predicted"/>
<evidence type="ECO:0000313" key="2">
    <source>
        <dbReference type="EMBL" id="KAK7896860.1"/>
    </source>
</evidence>
<name>A0AAW0NFW5_9GOBI</name>
<comment type="caution">
    <text evidence="2">The sequence shown here is derived from an EMBL/GenBank/DDBJ whole genome shotgun (WGS) entry which is preliminary data.</text>
</comment>
<gene>
    <name evidence="2" type="ORF">WMY93_022185</name>
</gene>
<evidence type="ECO:0000256" key="1">
    <source>
        <dbReference type="SAM" id="SignalP"/>
    </source>
</evidence>
<dbReference type="EMBL" id="JBBPFD010000015">
    <property type="protein sequence ID" value="KAK7896860.1"/>
    <property type="molecule type" value="Genomic_DNA"/>
</dbReference>
<organism evidence="2 3">
    <name type="scientific">Mugilogobius chulae</name>
    <name type="common">yellowstripe goby</name>
    <dbReference type="NCBI Taxonomy" id="88201"/>
    <lineage>
        <taxon>Eukaryota</taxon>
        <taxon>Metazoa</taxon>
        <taxon>Chordata</taxon>
        <taxon>Craniata</taxon>
        <taxon>Vertebrata</taxon>
        <taxon>Euteleostomi</taxon>
        <taxon>Actinopterygii</taxon>
        <taxon>Neopterygii</taxon>
        <taxon>Teleostei</taxon>
        <taxon>Neoteleostei</taxon>
        <taxon>Acanthomorphata</taxon>
        <taxon>Gobiaria</taxon>
        <taxon>Gobiiformes</taxon>
        <taxon>Gobioidei</taxon>
        <taxon>Gobiidae</taxon>
        <taxon>Gobionellinae</taxon>
        <taxon>Mugilogobius</taxon>
    </lineage>
</organism>
<keyword evidence="3" id="KW-1185">Reference proteome</keyword>
<keyword evidence="1" id="KW-0732">Signal</keyword>
<feature type="signal peptide" evidence="1">
    <location>
        <begin position="1"/>
        <end position="27"/>
    </location>
</feature>
<accession>A0AAW0NFW5</accession>
<feature type="chain" id="PRO_5043956852" evidence="1">
    <location>
        <begin position="28"/>
        <end position="148"/>
    </location>
</feature>
<dbReference type="AlphaFoldDB" id="A0AAW0NFW5"/>
<evidence type="ECO:0000313" key="3">
    <source>
        <dbReference type="Proteomes" id="UP001460270"/>
    </source>
</evidence>
<protein>
    <submittedName>
        <fullName evidence="2">Uncharacterized protein</fullName>
    </submittedName>
</protein>
<sequence length="148" mass="16470">MHPFPLPLVLLLLTAYCISLFPAQIQALRGKEPTDTDRLDIINQLFDVSDDTPPSSPPSTVSGPLSKWLTSLLQHRSLTVGSKRPIHSSLSWARSSSQTTQSENSQKTLLLLPQLLRSRRHLSSRGTQHHHTQLMRVGCKLGTCQVQT</sequence>
<dbReference type="Proteomes" id="UP001460270">
    <property type="component" value="Unassembled WGS sequence"/>
</dbReference>